<feature type="domain" description="Histidine kinase/HSP90-like ATPase" evidence="2">
    <location>
        <begin position="245"/>
        <end position="341"/>
    </location>
</feature>
<dbReference type="PANTHER" id="PTHR34220:SF9">
    <property type="entry name" value="SIGNAL TRANSDUCTION HISTIDINE KINASE INTERNAL REGION DOMAIN-CONTAINING PROTEIN"/>
    <property type="match status" value="1"/>
</dbReference>
<comment type="caution">
    <text evidence="3">The sequence shown here is derived from an EMBL/GenBank/DDBJ whole genome shotgun (WGS) entry which is preliminary data.</text>
</comment>
<evidence type="ECO:0000313" key="4">
    <source>
        <dbReference type="Proteomes" id="UP001149400"/>
    </source>
</evidence>
<feature type="transmembrane region" description="Helical" evidence="1">
    <location>
        <begin position="39"/>
        <end position="59"/>
    </location>
</feature>
<keyword evidence="1" id="KW-0812">Transmembrane</keyword>
<keyword evidence="1" id="KW-1133">Transmembrane helix</keyword>
<dbReference type="Pfam" id="PF02518">
    <property type="entry name" value="HATPase_c"/>
    <property type="match status" value="1"/>
</dbReference>
<gene>
    <name evidence="3" type="ORF">LRP50_12675</name>
</gene>
<dbReference type="GO" id="GO:0016301">
    <property type="term" value="F:kinase activity"/>
    <property type="evidence" value="ECO:0007669"/>
    <property type="project" value="UniProtKB-KW"/>
</dbReference>
<keyword evidence="1" id="KW-0472">Membrane</keyword>
<feature type="transmembrane region" description="Helical" evidence="1">
    <location>
        <begin position="71"/>
        <end position="90"/>
    </location>
</feature>
<dbReference type="InterPro" id="IPR036890">
    <property type="entry name" value="HATPase_C_sf"/>
</dbReference>
<accession>A0ABT5R141</accession>
<dbReference type="Proteomes" id="UP001149400">
    <property type="component" value="Unassembled WGS sequence"/>
</dbReference>
<evidence type="ECO:0000313" key="3">
    <source>
        <dbReference type="EMBL" id="MDD1793988.1"/>
    </source>
</evidence>
<name>A0ABT5R141_9GAMM</name>
<dbReference type="EMBL" id="JAJUBC010000013">
    <property type="protein sequence ID" value="MDD1793988.1"/>
    <property type="molecule type" value="Genomic_DNA"/>
</dbReference>
<evidence type="ECO:0000259" key="2">
    <source>
        <dbReference type="SMART" id="SM00387"/>
    </source>
</evidence>
<keyword evidence="4" id="KW-1185">Reference proteome</keyword>
<keyword evidence="3" id="KW-0418">Kinase</keyword>
<dbReference type="Gene3D" id="3.30.565.10">
    <property type="entry name" value="Histidine kinase-like ATPase, C-terminal domain"/>
    <property type="match status" value="1"/>
</dbReference>
<keyword evidence="3" id="KW-0808">Transferase</keyword>
<dbReference type="RefSeq" id="WP_274164833.1">
    <property type="nucleotide sequence ID" value="NZ_JAJUBC010000013.1"/>
</dbReference>
<dbReference type="InterPro" id="IPR003594">
    <property type="entry name" value="HATPase_dom"/>
</dbReference>
<proteinExistence type="predicted"/>
<feature type="transmembrane region" description="Helical" evidence="1">
    <location>
        <begin position="102"/>
        <end position="121"/>
    </location>
</feature>
<protein>
    <submittedName>
        <fullName evidence="3">Histidine kinase</fullName>
    </submittedName>
</protein>
<sequence>MDNNPTYKVINLSNISYTVVLCFIVAFLTQFLFAGSYLYHVAISFGYCLTFTLSNNFIAKTYPNRPHWKNVIVATLVGMPFGGANMLFWMNYYKGLSETDSILPALAITTAIAFCIAYFFITQARATTAESQLKDIKLQQAEQEKALINSQLRSLQGQMEPHFLFNTLANIQVLIDSDSHKAKMLLEKITDLLRASLKQHRKDTISLTDELRLLDSYLSIQQIRLSDRMGYTISLDDSISPQTLIPPFLIQPAVENAVVHGIEPSIKGGHVQLNISKEGNRITVEVTDNGIGFNDASKGHGLSMKNVRQRLSALYGEGGKLELIPHSRGGFTTRISIQCEQ</sequence>
<evidence type="ECO:0000256" key="1">
    <source>
        <dbReference type="SAM" id="Phobius"/>
    </source>
</evidence>
<dbReference type="SUPFAM" id="SSF55874">
    <property type="entry name" value="ATPase domain of HSP90 chaperone/DNA topoisomerase II/histidine kinase"/>
    <property type="match status" value="1"/>
</dbReference>
<dbReference type="SMART" id="SM00387">
    <property type="entry name" value="HATPase_c"/>
    <property type="match status" value="1"/>
</dbReference>
<dbReference type="InterPro" id="IPR010559">
    <property type="entry name" value="Sig_transdc_His_kin_internal"/>
</dbReference>
<dbReference type="Pfam" id="PF06580">
    <property type="entry name" value="His_kinase"/>
    <property type="match status" value="1"/>
</dbReference>
<dbReference type="PANTHER" id="PTHR34220">
    <property type="entry name" value="SENSOR HISTIDINE KINASE YPDA"/>
    <property type="match status" value="1"/>
</dbReference>
<dbReference type="InterPro" id="IPR050640">
    <property type="entry name" value="Bact_2-comp_sensor_kinase"/>
</dbReference>
<reference evidence="3" key="1">
    <citation type="submission" date="2021-12" db="EMBL/GenBank/DDBJ databases">
        <title>Enterovibrio ZSDZ35 sp. nov. and Enterovibrio ZSDZ42 sp. nov., isolated from coastal seawater in Qingdao.</title>
        <authorList>
            <person name="Zhang P."/>
        </authorList>
    </citation>
    <scope>NUCLEOTIDE SEQUENCE</scope>
    <source>
        <strain evidence="3">ZSDZ42</strain>
    </source>
</reference>
<organism evidence="3 4">
    <name type="scientific">Enterovibrio gelatinilyticus</name>
    <dbReference type="NCBI Taxonomy" id="2899819"/>
    <lineage>
        <taxon>Bacteria</taxon>
        <taxon>Pseudomonadati</taxon>
        <taxon>Pseudomonadota</taxon>
        <taxon>Gammaproteobacteria</taxon>
        <taxon>Vibrionales</taxon>
        <taxon>Vibrionaceae</taxon>
        <taxon>Enterovibrio</taxon>
    </lineage>
</organism>
<feature type="transmembrane region" description="Helical" evidence="1">
    <location>
        <begin position="12"/>
        <end position="33"/>
    </location>
</feature>